<dbReference type="OrthoDB" id="9814731at2"/>
<accession>A0A6N7VZV7</accession>
<evidence type="ECO:0000313" key="5">
    <source>
        <dbReference type="Proteomes" id="UP000441455"/>
    </source>
</evidence>
<organism evidence="4 5">
    <name type="scientific">Acidaminococcus fermentans</name>
    <dbReference type="NCBI Taxonomy" id="905"/>
    <lineage>
        <taxon>Bacteria</taxon>
        <taxon>Bacillati</taxon>
        <taxon>Bacillota</taxon>
        <taxon>Negativicutes</taxon>
        <taxon>Acidaminococcales</taxon>
        <taxon>Acidaminococcaceae</taxon>
        <taxon>Acidaminococcus</taxon>
    </lineage>
</organism>
<feature type="domain" description="EamA" evidence="3">
    <location>
        <begin position="8"/>
        <end position="130"/>
    </location>
</feature>
<feature type="transmembrane region" description="Helical" evidence="2">
    <location>
        <begin position="88"/>
        <end position="107"/>
    </location>
</feature>
<feature type="domain" description="EamA" evidence="3">
    <location>
        <begin position="142"/>
        <end position="273"/>
    </location>
</feature>
<dbReference type="EMBL" id="VULN01000004">
    <property type="protein sequence ID" value="MSS81732.1"/>
    <property type="molecule type" value="Genomic_DNA"/>
</dbReference>
<proteinExistence type="inferred from homology"/>
<comment type="similarity">
    <text evidence="1">Belongs to the EamA transporter family.</text>
</comment>
<keyword evidence="2" id="KW-1133">Transmembrane helix</keyword>
<feature type="transmembrane region" description="Helical" evidence="2">
    <location>
        <begin position="64"/>
        <end position="82"/>
    </location>
</feature>
<dbReference type="Proteomes" id="UP000441455">
    <property type="component" value="Unassembled WGS sequence"/>
</dbReference>
<evidence type="ECO:0000259" key="3">
    <source>
        <dbReference type="Pfam" id="PF00892"/>
    </source>
</evidence>
<dbReference type="PANTHER" id="PTHR22911">
    <property type="entry name" value="ACYL-MALONYL CONDENSING ENZYME-RELATED"/>
    <property type="match status" value="1"/>
</dbReference>
<dbReference type="RefSeq" id="WP_154487822.1">
    <property type="nucleotide sequence ID" value="NZ_VULN01000004.1"/>
</dbReference>
<protein>
    <submittedName>
        <fullName evidence="4">DMT family transporter</fullName>
    </submittedName>
</protein>
<feature type="transmembrane region" description="Helical" evidence="2">
    <location>
        <begin position="142"/>
        <end position="160"/>
    </location>
</feature>
<reference evidence="4 5" key="1">
    <citation type="submission" date="2019-08" db="EMBL/GenBank/DDBJ databases">
        <title>In-depth cultivation of the pig gut microbiome towards novel bacterial diversity and tailored functional studies.</title>
        <authorList>
            <person name="Wylensek D."/>
            <person name="Hitch T.C.A."/>
            <person name="Clavel T."/>
        </authorList>
    </citation>
    <scope>NUCLEOTIDE SEQUENCE [LARGE SCALE GENOMIC DNA]</scope>
    <source>
        <strain evidence="4 5">WCA-389-WT-5B</strain>
    </source>
</reference>
<name>A0A6N7VZV7_ACIFE</name>
<evidence type="ECO:0000256" key="2">
    <source>
        <dbReference type="SAM" id="Phobius"/>
    </source>
</evidence>
<feature type="transmembrane region" description="Helical" evidence="2">
    <location>
        <begin position="29"/>
        <end position="52"/>
    </location>
</feature>
<dbReference type="InterPro" id="IPR000620">
    <property type="entry name" value="EamA_dom"/>
</dbReference>
<keyword evidence="2" id="KW-0472">Membrane</keyword>
<dbReference type="SUPFAM" id="SSF103481">
    <property type="entry name" value="Multidrug resistance efflux transporter EmrE"/>
    <property type="match status" value="2"/>
</dbReference>
<sequence>MPRLPALSGSALVLLGAVCWSLNSPLVKYLTLDPFLICGLRSLIAGLVLLPFVRPREIAWNRYLLAYVLAYCALCLSVIVSLSLTSAAIAIGMQYTATIWLFLLYWFQTRYFSRRAFLPVAVIMAGVLCFMLSGGSGDSHPLGNLIALTEGIFFAGMSLASKKATRTNALGITAIGNLFTALAVFLLFPTARAALPAMNGQEWGMMLILGMVQVAGGYGFFNLGVQKIPARKASVLALWEMILGPLWVALFLHQYPGPMVLAGFAIILAGMVMDAKGAAA</sequence>
<feature type="transmembrane region" description="Helical" evidence="2">
    <location>
        <begin position="172"/>
        <end position="191"/>
    </location>
</feature>
<dbReference type="AlphaFoldDB" id="A0A6N7VZV7"/>
<gene>
    <name evidence="4" type="ORF">FX155_03800</name>
</gene>
<dbReference type="InterPro" id="IPR037185">
    <property type="entry name" value="EmrE-like"/>
</dbReference>
<keyword evidence="2" id="KW-0812">Transmembrane</keyword>
<feature type="transmembrane region" description="Helical" evidence="2">
    <location>
        <begin position="203"/>
        <end position="221"/>
    </location>
</feature>
<evidence type="ECO:0000313" key="4">
    <source>
        <dbReference type="EMBL" id="MSS81732.1"/>
    </source>
</evidence>
<dbReference type="GO" id="GO:0016020">
    <property type="term" value="C:membrane"/>
    <property type="evidence" value="ECO:0007669"/>
    <property type="project" value="InterPro"/>
</dbReference>
<evidence type="ECO:0000256" key="1">
    <source>
        <dbReference type="ARBA" id="ARBA00007362"/>
    </source>
</evidence>
<dbReference type="Pfam" id="PF00892">
    <property type="entry name" value="EamA"/>
    <property type="match status" value="2"/>
</dbReference>
<comment type="caution">
    <text evidence="4">The sequence shown here is derived from an EMBL/GenBank/DDBJ whole genome shotgun (WGS) entry which is preliminary data.</text>
</comment>
<feature type="transmembrane region" description="Helical" evidence="2">
    <location>
        <begin position="116"/>
        <end position="136"/>
    </location>
</feature>